<dbReference type="CDD" id="cd06133">
    <property type="entry name" value="ERI-1_3'hExo_like"/>
    <property type="match status" value="1"/>
</dbReference>
<dbReference type="PROSITE" id="PS50800">
    <property type="entry name" value="SAP"/>
    <property type="match status" value="1"/>
</dbReference>
<protein>
    <recommendedName>
        <fullName evidence="8">SAP domain-containing protein</fullName>
    </recommendedName>
</protein>
<keyword evidence="6" id="KW-0943">RNA-mediated gene silencing</keyword>
<dbReference type="SMART" id="SM00479">
    <property type="entry name" value="EXOIII"/>
    <property type="match status" value="1"/>
</dbReference>
<dbReference type="GO" id="GO:0005737">
    <property type="term" value="C:cytoplasm"/>
    <property type="evidence" value="ECO:0007669"/>
    <property type="project" value="UniProtKB-SubCell"/>
</dbReference>
<dbReference type="Gene3D" id="3.30.420.10">
    <property type="entry name" value="Ribonuclease H-like superfamily/Ribonuclease H"/>
    <property type="match status" value="1"/>
</dbReference>
<evidence type="ECO:0000313" key="10">
    <source>
        <dbReference type="Proteomes" id="UP000807716"/>
    </source>
</evidence>
<evidence type="ECO:0000256" key="7">
    <source>
        <dbReference type="SAM" id="MobiDB-lite"/>
    </source>
</evidence>
<comment type="subcellular location">
    <subcellularLocation>
        <location evidence="1">Cytoplasm</location>
    </subcellularLocation>
</comment>
<proteinExistence type="predicted"/>
<feature type="region of interest" description="Disordered" evidence="7">
    <location>
        <begin position="328"/>
        <end position="347"/>
    </location>
</feature>
<feature type="region of interest" description="Disordered" evidence="7">
    <location>
        <begin position="32"/>
        <end position="66"/>
    </location>
</feature>
<feature type="domain" description="SAP" evidence="8">
    <location>
        <begin position="1"/>
        <end position="33"/>
    </location>
</feature>
<reference evidence="9" key="1">
    <citation type="journal article" date="2020" name="Fungal Divers.">
        <title>Resolving the Mortierellaceae phylogeny through synthesis of multi-gene phylogenetics and phylogenomics.</title>
        <authorList>
            <person name="Vandepol N."/>
            <person name="Liber J."/>
            <person name="Desiro A."/>
            <person name="Na H."/>
            <person name="Kennedy M."/>
            <person name="Barry K."/>
            <person name="Grigoriev I.V."/>
            <person name="Miller A.N."/>
            <person name="O'Donnell K."/>
            <person name="Stajich J.E."/>
            <person name="Bonito G."/>
        </authorList>
    </citation>
    <scope>NUCLEOTIDE SEQUENCE</scope>
    <source>
        <strain evidence="9">BC1065</strain>
    </source>
</reference>
<keyword evidence="10" id="KW-1185">Reference proteome</keyword>
<keyword evidence="2" id="KW-0963">Cytoplasm</keyword>
<comment type="caution">
    <text evidence="9">The sequence shown here is derived from an EMBL/GenBank/DDBJ whole genome shotgun (WGS) entry which is preliminary data.</text>
</comment>
<evidence type="ECO:0000256" key="3">
    <source>
        <dbReference type="ARBA" id="ARBA00022722"/>
    </source>
</evidence>
<dbReference type="InterPro" id="IPR013520">
    <property type="entry name" value="Ribonucl_H"/>
</dbReference>
<dbReference type="EMBL" id="JAAAJB010000007">
    <property type="protein sequence ID" value="KAG0270354.1"/>
    <property type="molecule type" value="Genomic_DNA"/>
</dbReference>
<feature type="compositionally biased region" description="Low complexity" evidence="7">
    <location>
        <begin position="335"/>
        <end position="344"/>
    </location>
</feature>
<keyword evidence="4" id="KW-0378">Hydrolase</keyword>
<evidence type="ECO:0000256" key="2">
    <source>
        <dbReference type="ARBA" id="ARBA00022490"/>
    </source>
</evidence>
<feature type="compositionally biased region" description="Polar residues" evidence="7">
    <location>
        <begin position="56"/>
        <end position="65"/>
    </location>
</feature>
<evidence type="ECO:0000256" key="1">
    <source>
        <dbReference type="ARBA" id="ARBA00004496"/>
    </source>
</evidence>
<dbReference type="SUPFAM" id="SSF53098">
    <property type="entry name" value="Ribonuclease H-like"/>
    <property type="match status" value="1"/>
</dbReference>
<keyword evidence="3" id="KW-0540">Nuclease</keyword>
<dbReference type="Pfam" id="PF02037">
    <property type="entry name" value="SAP"/>
    <property type="match status" value="1"/>
</dbReference>
<dbReference type="GO" id="GO:0000175">
    <property type="term" value="F:3'-5'-RNA exonuclease activity"/>
    <property type="evidence" value="ECO:0007669"/>
    <property type="project" value="InterPro"/>
</dbReference>
<dbReference type="OrthoDB" id="448399at2759"/>
<dbReference type="Pfam" id="PF00929">
    <property type="entry name" value="RNase_T"/>
    <property type="match status" value="1"/>
</dbReference>
<dbReference type="InterPro" id="IPR036397">
    <property type="entry name" value="RNaseH_sf"/>
</dbReference>
<dbReference type="AlphaFoldDB" id="A0A9P6UD66"/>
<sequence length="429" mass="47601">MTTADALRERLAQLGLDTSGLKPTLKARLRAHKKKHPEAFQKPSSAGDNTEDCTEHSNGGATASHQEVEGIVASVDQLQLDEKPLHPNCQFNYYLCFDVEATCEEGHSFNFPNEVIEFPVVLLDGRTLEVIDEFHSYVKPTFRPILSDFCTELTGIQQETIDEAPTFVEVLEHFEQWMVRHGIFINVDDQESILSSLLDPKKKRKFSSPAVKTITSISGCKTNPEYSYCFVTDGPFDIRDFVGKQCRHSGISRPFYFTKSFLDIRTAFRSFFDLNRWLNLEGMLTFLGESFEGRQHSGICDARMVGLITRRLAQGFKAEDLKHIGISTGTGTGAGTNQSASSASPSWDVNKLAGGRMLKPNQKLKSGNKEYIKMTAFQDLPPALRRVAQDTTGDQSDEVSAGVNEEAKEEANGPARTNAGAEEPSVDVE</sequence>
<dbReference type="Proteomes" id="UP000807716">
    <property type="component" value="Unassembled WGS sequence"/>
</dbReference>
<dbReference type="Gene3D" id="1.10.720.30">
    <property type="entry name" value="SAP domain"/>
    <property type="match status" value="1"/>
</dbReference>
<evidence type="ECO:0000259" key="8">
    <source>
        <dbReference type="PROSITE" id="PS50800"/>
    </source>
</evidence>
<gene>
    <name evidence="9" type="ORF">DFQ27_008369</name>
</gene>
<dbReference type="InterPro" id="IPR003034">
    <property type="entry name" value="SAP_dom"/>
</dbReference>
<keyword evidence="5" id="KW-0269">Exonuclease</keyword>
<dbReference type="GO" id="GO:0031047">
    <property type="term" value="P:regulatory ncRNA-mediated gene silencing"/>
    <property type="evidence" value="ECO:0007669"/>
    <property type="project" value="UniProtKB-KW"/>
</dbReference>
<dbReference type="PANTHER" id="PTHR23044">
    <property type="entry name" value="3'-5' EXONUCLEASE ERI1-RELATED"/>
    <property type="match status" value="1"/>
</dbReference>
<dbReference type="InterPro" id="IPR047201">
    <property type="entry name" value="ERI-1_3'hExo-like"/>
</dbReference>
<organism evidence="9 10">
    <name type="scientific">Actinomortierella ambigua</name>
    <dbReference type="NCBI Taxonomy" id="1343610"/>
    <lineage>
        <taxon>Eukaryota</taxon>
        <taxon>Fungi</taxon>
        <taxon>Fungi incertae sedis</taxon>
        <taxon>Mucoromycota</taxon>
        <taxon>Mortierellomycotina</taxon>
        <taxon>Mortierellomycetes</taxon>
        <taxon>Mortierellales</taxon>
        <taxon>Mortierellaceae</taxon>
        <taxon>Actinomortierella</taxon>
    </lineage>
</organism>
<dbReference type="PANTHER" id="PTHR23044:SF61">
    <property type="entry name" value="3'-5' EXORIBONUCLEASE 1-RELATED"/>
    <property type="match status" value="1"/>
</dbReference>
<dbReference type="InterPro" id="IPR036361">
    <property type="entry name" value="SAP_dom_sf"/>
</dbReference>
<accession>A0A9P6UD66</accession>
<evidence type="ECO:0000256" key="6">
    <source>
        <dbReference type="ARBA" id="ARBA00023158"/>
    </source>
</evidence>
<dbReference type="InterPro" id="IPR012337">
    <property type="entry name" value="RNaseH-like_sf"/>
</dbReference>
<evidence type="ECO:0000256" key="5">
    <source>
        <dbReference type="ARBA" id="ARBA00022839"/>
    </source>
</evidence>
<evidence type="ECO:0000256" key="4">
    <source>
        <dbReference type="ARBA" id="ARBA00022801"/>
    </source>
</evidence>
<dbReference type="InterPro" id="IPR051274">
    <property type="entry name" value="3-5_Exoribonuclease"/>
</dbReference>
<dbReference type="GO" id="GO:0003676">
    <property type="term" value="F:nucleic acid binding"/>
    <property type="evidence" value="ECO:0007669"/>
    <property type="project" value="InterPro"/>
</dbReference>
<evidence type="ECO:0000313" key="9">
    <source>
        <dbReference type="EMBL" id="KAG0270354.1"/>
    </source>
</evidence>
<feature type="region of interest" description="Disordered" evidence="7">
    <location>
        <begin position="383"/>
        <end position="429"/>
    </location>
</feature>
<name>A0A9P6UD66_9FUNG</name>